<dbReference type="AlphaFoldDB" id="A0A5C3QID0"/>
<organism evidence="1 2">
    <name type="scientific">Pterulicium gracile</name>
    <dbReference type="NCBI Taxonomy" id="1884261"/>
    <lineage>
        <taxon>Eukaryota</taxon>
        <taxon>Fungi</taxon>
        <taxon>Dikarya</taxon>
        <taxon>Basidiomycota</taxon>
        <taxon>Agaricomycotina</taxon>
        <taxon>Agaricomycetes</taxon>
        <taxon>Agaricomycetidae</taxon>
        <taxon>Agaricales</taxon>
        <taxon>Pleurotineae</taxon>
        <taxon>Pterulaceae</taxon>
        <taxon>Pterulicium</taxon>
    </lineage>
</organism>
<dbReference type="Proteomes" id="UP000305067">
    <property type="component" value="Unassembled WGS sequence"/>
</dbReference>
<reference evidence="1 2" key="1">
    <citation type="journal article" date="2019" name="Nat. Ecol. Evol.">
        <title>Megaphylogeny resolves global patterns of mushroom evolution.</title>
        <authorList>
            <person name="Varga T."/>
            <person name="Krizsan K."/>
            <person name="Foldi C."/>
            <person name="Dima B."/>
            <person name="Sanchez-Garcia M."/>
            <person name="Sanchez-Ramirez S."/>
            <person name="Szollosi G.J."/>
            <person name="Szarkandi J.G."/>
            <person name="Papp V."/>
            <person name="Albert L."/>
            <person name="Andreopoulos W."/>
            <person name="Angelini C."/>
            <person name="Antonin V."/>
            <person name="Barry K.W."/>
            <person name="Bougher N.L."/>
            <person name="Buchanan P."/>
            <person name="Buyck B."/>
            <person name="Bense V."/>
            <person name="Catcheside P."/>
            <person name="Chovatia M."/>
            <person name="Cooper J."/>
            <person name="Damon W."/>
            <person name="Desjardin D."/>
            <person name="Finy P."/>
            <person name="Geml J."/>
            <person name="Haridas S."/>
            <person name="Hughes K."/>
            <person name="Justo A."/>
            <person name="Karasinski D."/>
            <person name="Kautmanova I."/>
            <person name="Kiss B."/>
            <person name="Kocsube S."/>
            <person name="Kotiranta H."/>
            <person name="LaButti K.M."/>
            <person name="Lechner B.E."/>
            <person name="Liimatainen K."/>
            <person name="Lipzen A."/>
            <person name="Lukacs Z."/>
            <person name="Mihaltcheva S."/>
            <person name="Morgado L.N."/>
            <person name="Niskanen T."/>
            <person name="Noordeloos M.E."/>
            <person name="Ohm R.A."/>
            <person name="Ortiz-Santana B."/>
            <person name="Ovrebo C."/>
            <person name="Racz N."/>
            <person name="Riley R."/>
            <person name="Savchenko A."/>
            <person name="Shiryaev A."/>
            <person name="Soop K."/>
            <person name="Spirin V."/>
            <person name="Szebenyi C."/>
            <person name="Tomsovsky M."/>
            <person name="Tulloss R.E."/>
            <person name="Uehling J."/>
            <person name="Grigoriev I.V."/>
            <person name="Vagvolgyi C."/>
            <person name="Papp T."/>
            <person name="Martin F.M."/>
            <person name="Miettinen O."/>
            <person name="Hibbett D.S."/>
            <person name="Nagy L.G."/>
        </authorList>
    </citation>
    <scope>NUCLEOTIDE SEQUENCE [LARGE SCALE GENOMIC DNA]</scope>
    <source>
        <strain evidence="1 2">CBS 309.79</strain>
    </source>
</reference>
<name>A0A5C3QID0_9AGAR</name>
<gene>
    <name evidence="1" type="ORF">BDV98DRAFT_656357</name>
</gene>
<sequence>MYVVMENELFLEVCEFPLKQIGFAPNGFYKTIARSMTAIVCVVDASRPLSEVLKSDHAPHDGRRKTIKHLTQAAVVNFNFENEPFPGEMIAHITAGVVYVSVENNQFPENGCSLDNGRLVKRRVSSRRERAVSRDCLALVENNQAFDHGHRVRVRGKRAISRGCPRGYSACWKQSRT</sequence>
<accession>A0A5C3QID0</accession>
<evidence type="ECO:0000313" key="1">
    <source>
        <dbReference type="EMBL" id="TFL01058.1"/>
    </source>
</evidence>
<dbReference type="EMBL" id="ML178826">
    <property type="protein sequence ID" value="TFL01058.1"/>
    <property type="molecule type" value="Genomic_DNA"/>
</dbReference>
<proteinExistence type="predicted"/>
<keyword evidence="2" id="KW-1185">Reference proteome</keyword>
<protein>
    <submittedName>
        <fullName evidence="1">Uncharacterized protein</fullName>
    </submittedName>
</protein>
<evidence type="ECO:0000313" key="2">
    <source>
        <dbReference type="Proteomes" id="UP000305067"/>
    </source>
</evidence>